<evidence type="ECO:0000256" key="1">
    <source>
        <dbReference type="SAM" id="MobiDB-lite"/>
    </source>
</evidence>
<feature type="non-terminal residue" evidence="2">
    <location>
        <position position="63"/>
    </location>
</feature>
<organism evidence="2 3">
    <name type="scientific">Trifolium medium</name>
    <dbReference type="NCBI Taxonomy" id="97028"/>
    <lineage>
        <taxon>Eukaryota</taxon>
        <taxon>Viridiplantae</taxon>
        <taxon>Streptophyta</taxon>
        <taxon>Embryophyta</taxon>
        <taxon>Tracheophyta</taxon>
        <taxon>Spermatophyta</taxon>
        <taxon>Magnoliopsida</taxon>
        <taxon>eudicotyledons</taxon>
        <taxon>Gunneridae</taxon>
        <taxon>Pentapetalae</taxon>
        <taxon>rosids</taxon>
        <taxon>fabids</taxon>
        <taxon>Fabales</taxon>
        <taxon>Fabaceae</taxon>
        <taxon>Papilionoideae</taxon>
        <taxon>50 kb inversion clade</taxon>
        <taxon>NPAAA clade</taxon>
        <taxon>Hologalegina</taxon>
        <taxon>IRL clade</taxon>
        <taxon>Trifolieae</taxon>
        <taxon>Trifolium</taxon>
    </lineage>
</organism>
<evidence type="ECO:0000313" key="3">
    <source>
        <dbReference type="Proteomes" id="UP000265520"/>
    </source>
</evidence>
<dbReference type="EMBL" id="LXQA010176112">
    <property type="protein sequence ID" value="MCI29966.1"/>
    <property type="molecule type" value="Genomic_DNA"/>
</dbReference>
<accession>A0A392R2A1</accession>
<feature type="compositionally biased region" description="Gly residues" evidence="1">
    <location>
        <begin position="28"/>
        <end position="41"/>
    </location>
</feature>
<reference evidence="2 3" key="1">
    <citation type="journal article" date="2018" name="Front. Plant Sci.">
        <title>Red Clover (Trifolium pratense) and Zigzag Clover (T. medium) - A Picture of Genomic Similarities and Differences.</title>
        <authorList>
            <person name="Dluhosova J."/>
            <person name="Istvanek J."/>
            <person name="Nedelnik J."/>
            <person name="Repkova J."/>
        </authorList>
    </citation>
    <scope>NUCLEOTIDE SEQUENCE [LARGE SCALE GENOMIC DNA]</scope>
    <source>
        <strain evidence="3">cv. 10/8</strain>
        <tissue evidence="2">Leaf</tissue>
    </source>
</reference>
<keyword evidence="3" id="KW-1185">Reference proteome</keyword>
<dbReference type="AlphaFoldDB" id="A0A392R2A1"/>
<dbReference type="Proteomes" id="UP000265520">
    <property type="component" value="Unassembled WGS sequence"/>
</dbReference>
<evidence type="ECO:0000313" key="2">
    <source>
        <dbReference type="EMBL" id="MCI29966.1"/>
    </source>
</evidence>
<protein>
    <submittedName>
        <fullName evidence="2">Uncharacterized protein</fullName>
    </submittedName>
</protein>
<proteinExistence type="predicted"/>
<comment type="caution">
    <text evidence="2">The sequence shown here is derived from an EMBL/GenBank/DDBJ whole genome shotgun (WGS) entry which is preliminary data.</text>
</comment>
<feature type="region of interest" description="Disordered" evidence="1">
    <location>
        <begin position="20"/>
        <end position="63"/>
    </location>
</feature>
<sequence length="63" mass="6805">MRRASFVFLRSPWRSPMAIRRCGEGRRVGSGGGGDDGGGGRKIPPLTEKSTNVSTNEDRRLGT</sequence>
<name>A0A392R2A1_9FABA</name>